<feature type="domain" description="PPM-type phosphatase" evidence="3">
    <location>
        <begin position="272"/>
        <end position="529"/>
    </location>
</feature>
<proteinExistence type="predicted"/>
<organism evidence="4 5">
    <name type="scientific">Streptomyces aidingensis</name>
    <dbReference type="NCBI Taxonomy" id="910347"/>
    <lineage>
        <taxon>Bacteria</taxon>
        <taxon>Bacillati</taxon>
        <taxon>Actinomycetota</taxon>
        <taxon>Actinomycetes</taxon>
        <taxon>Kitasatosporales</taxon>
        <taxon>Streptomycetaceae</taxon>
        <taxon>Streptomyces</taxon>
    </lineage>
</organism>
<dbReference type="Proteomes" id="UP000199207">
    <property type="component" value="Unassembled WGS sequence"/>
</dbReference>
<dbReference type="EMBL" id="FOLM01000012">
    <property type="protein sequence ID" value="SFD26782.1"/>
    <property type="molecule type" value="Genomic_DNA"/>
</dbReference>
<dbReference type="GO" id="GO:0016791">
    <property type="term" value="F:phosphatase activity"/>
    <property type="evidence" value="ECO:0007669"/>
    <property type="project" value="TreeGrafter"/>
</dbReference>
<dbReference type="Pfam" id="PF07228">
    <property type="entry name" value="SpoIIE"/>
    <property type="match status" value="1"/>
</dbReference>
<sequence length="664" mass="69452">MSHHSRPSPADRNGTAEPAAPAEPGEPEDAGEPAKPERRPGPMPPSALSPATHPDGAAGPPRPHEQQRLDLLHAAALRIGNSLDVTGNAEEMVGVLVPTFADLGVVDITEPVLAGEEPGDLLPGTPMRRVAVAAADGPWPPEMHPLGATILLGEQAREHIRRGSAGVMSDLTKLRRALRDDPEQSRTMLPPGAASFLVLPLQARGAVLGAVALWRCGDRPAFEQRDATLAEEIGSRLALSMDNARRYTRERRTAEALQRSLLPRPIVNITAAETSGVYAPASTAAGIGGSWYDVIALSSTRVAFVVGRVAGHGVNAAGATGRLRSAVQTLADLDPAPDELLTHLDDLVVRFSENEQRPEAGRGAGAGTGTGTRTGRGRGSGTGGAPAAGNAAPPDPPADSSTLLGATLLYATYDPVSRQCLIASAGHPSPVLTRRADGTPQSVDLVPGPPLGVGGEPFEPLELRLDPGDVLAFHSGSATPEPDLDALRTGARAAAADGAGPLAGVGRRVLADLQHQPRLDDLALLLARVQEVPEGSTAAWELPADPSLVADIRSLVSARLTDWGLAELAFATELIVSELVTNAIRYAGGPVGIRLIRDQRLICEVSDPSQTQPHLRRARLSDEGGRGLFLVAQLAHRWGSRYTPTGKTIWTEQSLEPLRAAGRP</sequence>
<evidence type="ECO:0000256" key="2">
    <source>
        <dbReference type="SAM" id="MobiDB-lite"/>
    </source>
</evidence>
<evidence type="ECO:0000259" key="3">
    <source>
        <dbReference type="SMART" id="SM00331"/>
    </source>
</evidence>
<dbReference type="InterPro" id="IPR029016">
    <property type="entry name" value="GAF-like_dom_sf"/>
</dbReference>
<protein>
    <submittedName>
        <fullName evidence="4">Serine phosphatase RsbU, regulator of sigma subunit</fullName>
    </submittedName>
</protein>
<dbReference type="PANTHER" id="PTHR43156:SF2">
    <property type="entry name" value="STAGE II SPORULATION PROTEIN E"/>
    <property type="match status" value="1"/>
</dbReference>
<dbReference type="STRING" id="910347.SAMN05421773_11265"/>
<feature type="region of interest" description="Disordered" evidence="2">
    <location>
        <begin position="353"/>
        <end position="399"/>
    </location>
</feature>
<dbReference type="InterPro" id="IPR001932">
    <property type="entry name" value="PPM-type_phosphatase-like_dom"/>
</dbReference>
<dbReference type="Gene3D" id="3.30.565.10">
    <property type="entry name" value="Histidine kinase-like ATPase, C-terminal domain"/>
    <property type="match status" value="1"/>
</dbReference>
<reference evidence="4 5" key="1">
    <citation type="submission" date="2016-10" db="EMBL/GenBank/DDBJ databases">
        <authorList>
            <person name="de Groot N.N."/>
        </authorList>
    </citation>
    <scope>NUCLEOTIDE SEQUENCE [LARGE SCALE GENOMIC DNA]</scope>
    <source>
        <strain evidence="4 5">CGMCC 4.5739</strain>
    </source>
</reference>
<dbReference type="Gene3D" id="3.30.450.40">
    <property type="match status" value="1"/>
</dbReference>
<dbReference type="Pfam" id="PF13581">
    <property type="entry name" value="HATPase_c_2"/>
    <property type="match status" value="1"/>
</dbReference>
<dbReference type="InterPro" id="IPR036457">
    <property type="entry name" value="PPM-type-like_dom_sf"/>
</dbReference>
<accession>A0A1I1QXR6</accession>
<dbReference type="SUPFAM" id="SSF55874">
    <property type="entry name" value="ATPase domain of HSP90 chaperone/DNA topoisomerase II/histidine kinase"/>
    <property type="match status" value="1"/>
</dbReference>
<dbReference type="AlphaFoldDB" id="A0A1I1QXR6"/>
<feature type="region of interest" description="Disordered" evidence="2">
    <location>
        <begin position="1"/>
        <end position="65"/>
    </location>
</feature>
<dbReference type="PANTHER" id="PTHR43156">
    <property type="entry name" value="STAGE II SPORULATION PROTEIN E-RELATED"/>
    <property type="match status" value="1"/>
</dbReference>
<dbReference type="FunFam" id="3.30.565.10:FF:000028">
    <property type="entry name" value="PAS sensor protein"/>
    <property type="match status" value="1"/>
</dbReference>
<dbReference type="InterPro" id="IPR052016">
    <property type="entry name" value="Bact_Sigma-Reg"/>
</dbReference>
<evidence type="ECO:0000313" key="4">
    <source>
        <dbReference type="EMBL" id="SFD26782.1"/>
    </source>
</evidence>
<dbReference type="SUPFAM" id="SSF55781">
    <property type="entry name" value="GAF domain-like"/>
    <property type="match status" value="1"/>
</dbReference>
<gene>
    <name evidence="4" type="ORF">SAMN05421773_11265</name>
</gene>
<keyword evidence="5" id="KW-1185">Reference proteome</keyword>
<dbReference type="OrthoDB" id="118142at2"/>
<feature type="compositionally biased region" description="Gly residues" evidence="2">
    <location>
        <begin position="362"/>
        <end position="386"/>
    </location>
</feature>
<name>A0A1I1QXR6_9ACTN</name>
<dbReference type="SMART" id="SM00331">
    <property type="entry name" value="PP2C_SIG"/>
    <property type="match status" value="1"/>
</dbReference>
<evidence type="ECO:0000313" key="5">
    <source>
        <dbReference type="Proteomes" id="UP000199207"/>
    </source>
</evidence>
<dbReference type="RefSeq" id="WP_093840359.1">
    <property type="nucleotide sequence ID" value="NZ_FOLM01000012.1"/>
</dbReference>
<evidence type="ECO:0000256" key="1">
    <source>
        <dbReference type="ARBA" id="ARBA00022801"/>
    </source>
</evidence>
<dbReference type="Gene3D" id="3.60.40.10">
    <property type="entry name" value="PPM-type phosphatase domain"/>
    <property type="match status" value="1"/>
</dbReference>
<dbReference type="InterPro" id="IPR036890">
    <property type="entry name" value="HATPase_C_sf"/>
</dbReference>
<keyword evidence="1" id="KW-0378">Hydrolase</keyword>
<dbReference type="CDD" id="cd16936">
    <property type="entry name" value="HATPase_RsbW-like"/>
    <property type="match status" value="1"/>
</dbReference>
<dbReference type="InterPro" id="IPR003594">
    <property type="entry name" value="HATPase_dom"/>
</dbReference>